<dbReference type="PANTHER" id="PTHR31495:SF0">
    <property type="entry name" value="BINDING PROTEIN CALEOSIN, PUTATIVE (AFU_ORTHOLOGUE AFUA_5G13750)-RELATED"/>
    <property type="match status" value="1"/>
</dbReference>
<dbReference type="InterPro" id="IPR007736">
    <property type="entry name" value="Caleosin-related"/>
</dbReference>
<dbReference type="Pfam" id="PF05042">
    <property type="entry name" value="Caleosin"/>
    <property type="match status" value="1"/>
</dbReference>
<feature type="region of interest" description="Disordered" evidence="2">
    <location>
        <begin position="197"/>
        <end position="228"/>
    </location>
</feature>
<evidence type="ECO:0000313" key="3">
    <source>
        <dbReference type="EMBL" id="OCK77472.1"/>
    </source>
</evidence>
<evidence type="ECO:0000256" key="1">
    <source>
        <dbReference type="ARBA" id="ARBA00006765"/>
    </source>
</evidence>
<dbReference type="AlphaFoldDB" id="A0A8E2E530"/>
<dbReference type="GO" id="GO:0004497">
    <property type="term" value="F:monooxygenase activity"/>
    <property type="evidence" value="ECO:0007669"/>
    <property type="project" value="TreeGrafter"/>
</dbReference>
<name>A0A8E2E530_9PEZI</name>
<dbReference type="OrthoDB" id="640742at2759"/>
<organism evidence="3 4">
    <name type="scientific">Lepidopterella palustris CBS 459.81</name>
    <dbReference type="NCBI Taxonomy" id="1314670"/>
    <lineage>
        <taxon>Eukaryota</taxon>
        <taxon>Fungi</taxon>
        <taxon>Dikarya</taxon>
        <taxon>Ascomycota</taxon>
        <taxon>Pezizomycotina</taxon>
        <taxon>Dothideomycetes</taxon>
        <taxon>Pleosporomycetidae</taxon>
        <taxon>Mytilinidiales</taxon>
        <taxon>Argynnaceae</taxon>
        <taxon>Lepidopterella</taxon>
    </lineage>
</organism>
<gene>
    <name evidence="3" type="ORF">K432DRAFT_304164</name>
</gene>
<dbReference type="GO" id="GO:0005509">
    <property type="term" value="F:calcium ion binding"/>
    <property type="evidence" value="ECO:0007669"/>
    <property type="project" value="TreeGrafter"/>
</dbReference>
<protein>
    <submittedName>
        <fullName evidence="3">Caleosin-domain-containing protein</fullName>
    </submittedName>
</protein>
<dbReference type="PANTHER" id="PTHR31495">
    <property type="entry name" value="PEROXYGENASE 3-RELATED"/>
    <property type="match status" value="1"/>
</dbReference>
<reference evidence="3 4" key="1">
    <citation type="journal article" date="2016" name="Nat. Commun.">
        <title>Ectomycorrhizal ecology is imprinted in the genome of the dominant symbiotic fungus Cenococcum geophilum.</title>
        <authorList>
            <consortium name="DOE Joint Genome Institute"/>
            <person name="Peter M."/>
            <person name="Kohler A."/>
            <person name="Ohm R.A."/>
            <person name="Kuo A."/>
            <person name="Krutzmann J."/>
            <person name="Morin E."/>
            <person name="Arend M."/>
            <person name="Barry K.W."/>
            <person name="Binder M."/>
            <person name="Choi C."/>
            <person name="Clum A."/>
            <person name="Copeland A."/>
            <person name="Grisel N."/>
            <person name="Haridas S."/>
            <person name="Kipfer T."/>
            <person name="LaButti K."/>
            <person name="Lindquist E."/>
            <person name="Lipzen A."/>
            <person name="Maire R."/>
            <person name="Meier B."/>
            <person name="Mihaltcheva S."/>
            <person name="Molinier V."/>
            <person name="Murat C."/>
            <person name="Poggeler S."/>
            <person name="Quandt C.A."/>
            <person name="Sperisen C."/>
            <person name="Tritt A."/>
            <person name="Tisserant E."/>
            <person name="Crous P.W."/>
            <person name="Henrissat B."/>
            <person name="Nehls U."/>
            <person name="Egli S."/>
            <person name="Spatafora J.W."/>
            <person name="Grigoriev I.V."/>
            <person name="Martin F.M."/>
        </authorList>
    </citation>
    <scope>NUCLEOTIDE SEQUENCE [LARGE SCALE GENOMIC DNA]</scope>
    <source>
        <strain evidence="3 4">CBS 459.81</strain>
    </source>
</reference>
<evidence type="ECO:0000256" key="2">
    <source>
        <dbReference type="SAM" id="MobiDB-lite"/>
    </source>
</evidence>
<accession>A0A8E2E530</accession>
<dbReference type="Proteomes" id="UP000250266">
    <property type="component" value="Unassembled WGS sequence"/>
</dbReference>
<evidence type="ECO:0000313" key="4">
    <source>
        <dbReference type="Proteomes" id="UP000250266"/>
    </source>
</evidence>
<keyword evidence="4" id="KW-1185">Reference proteome</keyword>
<feature type="non-terminal residue" evidence="3">
    <location>
        <position position="228"/>
    </location>
</feature>
<sequence>VAASSQSPNGTVENDWAREHQHQTVLQQHISYFDPQQTGVITPLSTYSGLRLWGWSSLLSLLATLLVHLGLSWVTQPSILPDPLFRIHISRIHCAKHGSDTGSYDNEGRFRPQQFEDWFSKYDGDRKGGLSKLDLCKAWNGQRVAMDGFGWVTGGLKWLATYLLVWPDDGVLRKEDARRVMDGSLFQWKADQYAEKQRQGREAGADAGKEKQRDEAAIKSRKDSLNLD</sequence>
<dbReference type="EMBL" id="KV745126">
    <property type="protein sequence ID" value="OCK77472.1"/>
    <property type="molecule type" value="Genomic_DNA"/>
</dbReference>
<proteinExistence type="inferred from homology"/>
<comment type="similarity">
    <text evidence="1">Belongs to the caleosin family.</text>
</comment>